<proteinExistence type="predicted"/>
<evidence type="ECO:0000313" key="2">
    <source>
        <dbReference type="Proteomes" id="UP000758603"/>
    </source>
</evidence>
<name>A0A9P8UX81_9PEZI</name>
<dbReference type="Gene3D" id="2.130.10.10">
    <property type="entry name" value="YVTN repeat-like/Quinoprotein amine dehydrogenase"/>
    <property type="match status" value="2"/>
</dbReference>
<dbReference type="SUPFAM" id="SSF51004">
    <property type="entry name" value="C-terminal (heme d1) domain of cytochrome cd1-nitrite reductase"/>
    <property type="match status" value="1"/>
</dbReference>
<dbReference type="EMBL" id="JAGPXC010000001">
    <property type="protein sequence ID" value="KAH6660206.1"/>
    <property type="molecule type" value="Genomic_DNA"/>
</dbReference>
<dbReference type="PANTHER" id="PTHR47197:SF3">
    <property type="entry name" value="DIHYDRO-HEME D1 DEHYDROGENASE"/>
    <property type="match status" value="1"/>
</dbReference>
<dbReference type="RefSeq" id="XP_045964337.1">
    <property type="nucleotide sequence ID" value="XM_046101441.1"/>
</dbReference>
<sequence length="311" mass="33474">MGNKNITEDGYGYRELSITHDKRNLYVATGYGAVIFDVPRAIAGRDDSFVGVLSSNGHVGRSAIELSITPDDKYVFISQEFGSNSSYNRGAIEVFNVTRLANGTVNSEWRGFIALGYAVVGQQFSKDYTKLFVTSEMNSTTAAPNSTTGVLSVLDVDKLKHTPGKSLITKYMSGCRPVRCHLSTDGNKLWVTERDINHASVFDAQKLANNDTTDVFMATVNTGTSPIGIAVVGNHILTADSNRFDYSNASTGVTVINSAGALSKGQSDFPQIPVGDFPRSLAVSPDGNRLLVSEFGEGTVRVVDISSLNNY</sequence>
<dbReference type="AlphaFoldDB" id="A0A9P8UX81"/>
<gene>
    <name evidence="1" type="ORF">BKA67DRAFT_547274</name>
</gene>
<dbReference type="InterPro" id="IPR011048">
    <property type="entry name" value="Haem_d1_sf"/>
</dbReference>
<dbReference type="Proteomes" id="UP000758603">
    <property type="component" value="Unassembled WGS sequence"/>
</dbReference>
<reference evidence="1" key="1">
    <citation type="journal article" date="2021" name="Nat. Commun.">
        <title>Genetic determinants of endophytism in the Arabidopsis root mycobiome.</title>
        <authorList>
            <person name="Mesny F."/>
            <person name="Miyauchi S."/>
            <person name="Thiergart T."/>
            <person name="Pickel B."/>
            <person name="Atanasova L."/>
            <person name="Karlsson M."/>
            <person name="Huettel B."/>
            <person name="Barry K.W."/>
            <person name="Haridas S."/>
            <person name="Chen C."/>
            <person name="Bauer D."/>
            <person name="Andreopoulos W."/>
            <person name="Pangilinan J."/>
            <person name="LaButti K."/>
            <person name="Riley R."/>
            <person name="Lipzen A."/>
            <person name="Clum A."/>
            <person name="Drula E."/>
            <person name="Henrissat B."/>
            <person name="Kohler A."/>
            <person name="Grigoriev I.V."/>
            <person name="Martin F.M."/>
            <person name="Hacquard S."/>
        </authorList>
    </citation>
    <scope>NUCLEOTIDE SEQUENCE</scope>
    <source>
        <strain evidence="1">MPI-SDFR-AT-0073</strain>
    </source>
</reference>
<dbReference type="PANTHER" id="PTHR47197">
    <property type="entry name" value="PROTEIN NIRF"/>
    <property type="match status" value="1"/>
</dbReference>
<accession>A0A9P8UX81</accession>
<evidence type="ECO:0000313" key="1">
    <source>
        <dbReference type="EMBL" id="KAH6660206.1"/>
    </source>
</evidence>
<dbReference type="GeneID" id="70130333"/>
<protein>
    <submittedName>
        <fullName evidence="1">Cytochrome cd1-nitrite reductase-like protein</fullName>
    </submittedName>
</protein>
<dbReference type="OrthoDB" id="5340947at2759"/>
<dbReference type="InterPro" id="IPR015943">
    <property type="entry name" value="WD40/YVTN_repeat-like_dom_sf"/>
</dbReference>
<dbReference type="InterPro" id="IPR051200">
    <property type="entry name" value="Host-pathogen_enzymatic-act"/>
</dbReference>
<organism evidence="1 2">
    <name type="scientific">Truncatella angustata</name>
    <dbReference type="NCBI Taxonomy" id="152316"/>
    <lineage>
        <taxon>Eukaryota</taxon>
        <taxon>Fungi</taxon>
        <taxon>Dikarya</taxon>
        <taxon>Ascomycota</taxon>
        <taxon>Pezizomycotina</taxon>
        <taxon>Sordariomycetes</taxon>
        <taxon>Xylariomycetidae</taxon>
        <taxon>Amphisphaeriales</taxon>
        <taxon>Sporocadaceae</taxon>
        <taxon>Truncatella</taxon>
    </lineage>
</organism>
<keyword evidence="2" id="KW-1185">Reference proteome</keyword>
<comment type="caution">
    <text evidence="1">The sequence shown here is derived from an EMBL/GenBank/DDBJ whole genome shotgun (WGS) entry which is preliminary data.</text>
</comment>